<accession>A0A2G9S405</accession>
<keyword evidence="1" id="KW-0863">Zinc-finger</keyword>
<dbReference type="GO" id="GO:0023051">
    <property type="term" value="P:regulation of signaling"/>
    <property type="evidence" value="ECO:0007669"/>
    <property type="project" value="InterPro"/>
</dbReference>
<dbReference type="AlphaFoldDB" id="A0A2G9S405"/>
<dbReference type="InterPro" id="IPR014742">
    <property type="entry name" value="Adaptor_Cbl_SH2-like"/>
</dbReference>
<dbReference type="Proteomes" id="UP000228934">
    <property type="component" value="Unassembled WGS sequence"/>
</dbReference>
<comment type="domain">
    <text evidence="1">The N-terminus is composed of the phosphotyrosine binding (PTB) domain, a short linker region and the RING-type zinc finger. The PTB domain, which is also called TKB (tyrosine kinase binding) domain, is composed of three different subdomains: a four-helix bundle (4H), a calcium-binding EF hand and a divergent SH2 domain.</text>
</comment>
<sequence length="196" mass="21788">YIFRLSCTHLGQWAIGYVTSTGGILQTIPHKSLYEALNEGEKEGLYLYPNGLNCKHNVSSVPKPNPNMTIQVTQKNENTCPFCRCQITGKEKVHIASRPKPEEEHQTQTSSPQTLQKPPPHEECAASADLASTISESFIDEEEVDWIRNRPLPPPPAPPSFRHSTNPSAPPLPPLPPLLQMSRRINARDVINGSHN</sequence>
<dbReference type="GO" id="GO:0016567">
    <property type="term" value="P:protein ubiquitination"/>
    <property type="evidence" value="ECO:0007669"/>
    <property type="project" value="UniProtKB-UniPathway"/>
</dbReference>
<dbReference type="PANTHER" id="PTHR23007:SF14">
    <property type="entry name" value="E3 UBIQUITIN-PROTEIN LIGASE CBL"/>
    <property type="match status" value="1"/>
</dbReference>
<dbReference type="UniPathway" id="UPA00143"/>
<evidence type="ECO:0000313" key="5">
    <source>
        <dbReference type="Proteomes" id="UP000228934"/>
    </source>
</evidence>
<dbReference type="GO" id="GO:0005509">
    <property type="term" value="F:calcium ion binding"/>
    <property type="evidence" value="ECO:0007669"/>
    <property type="project" value="UniProtKB-UniRule"/>
</dbReference>
<keyword evidence="1" id="KW-0106">Calcium</keyword>
<feature type="compositionally biased region" description="Pro residues" evidence="2">
    <location>
        <begin position="168"/>
        <end position="177"/>
    </location>
</feature>
<dbReference type="EC" id="2.3.2.27" evidence="1"/>
<evidence type="ECO:0000256" key="1">
    <source>
        <dbReference type="RuleBase" id="RU367001"/>
    </source>
</evidence>
<dbReference type="InterPro" id="IPR024162">
    <property type="entry name" value="Adaptor_Cbl"/>
</dbReference>
<evidence type="ECO:0000256" key="2">
    <source>
        <dbReference type="SAM" id="MobiDB-lite"/>
    </source>
</evidence>
<name>A0A2G9S405_AQUCT</name>
<keyword evidence="1" id="KW-0808">Transferase</keyword>
<dbReference type="GO" id="GO:0007165">
    <property type="term" value="P:signal transduction"/>
    <property type="evidence" value="ECO:0007669"/>
    <property type="project" value="TreeGrafter"/>
</dbReference>
<reference evidence="5" key="1">
    <citation type="journal article" date="2017" name="Nat. Commun.">
        <title>The North American bullfrog draft genome provides insight into hormonal regulation of long noncoding RNA.</title>
        <authorList>
            <person name="Hammond S.A."/>
            <person name="Warren R.L."/>
            <person name="Vandervalk B.P."/>
            <person name="Kucuk E."/>
            <person name="Khan H."/>
            <person name="Gibb E.A."/>
            <person name="Pandoh P."/>
            <person name="Kirk H."/>
            <person name="Zhao Y."/>
            <person name="Jones M."/>
            <person name="Mungall A.J."/>
            <person name="Coope R."/>
            <person name="Pleasance S."/>
            <person name="Moore R.A."/>
            <person name="Holt R.A."/>
            <person name="Round J.M."/>
            <person name="Ohora S."/>
            <person name="Walle B.V."/>
            <person name="Veldhoen N."/>
            <person name="Helbing C.C."/>
            <person name="Birol I."/>
        </authorList>
    </citation>
    <scope>NUCLEOTIDE SEQUENCE [LARGE SCALE GENOMIC DNA]</scope>
</reference>
<dbReference type="GO" id="GO:0017124">
    <property type="term" value="F:SH3 domain binding"/>
    <property type="evidence" value="ECO:0007669"/>
    <property type="project" value="TreeGrafter"/>
</dbReference>
<dbReference type="InterPro" id="IPR024159">
    <property type="entry name" value="Cbl_PTB"/>
</dbReference>
<dbReference type="Pfam" id="PF02762">
    <property type="entry name" value="Cbl_N3"/>
    <property type="match status" value="1"/>
</dbReference>
<dbReference type="Gene3D" id="3.30.505.10">
    <property type="entry name" value="SH2 domain"/>
    <property type="match status" value="1"/>
</dbReference>
<evidence type="ECO:0000313" key="4">
    <source>
        <dbReference type="EMBL" id="PIO34877.1"/>
    </source>
</evidence>
<organism evidence="4 5">
    <name type="scientific">Aquarana catesbeiana</name>
    <name type="common">American bullfrog</name>
    <name type="synonym">Rana catesbeiana</name>
    <dbReference type="NCBI Taxonomy" id="8400"/>
    <lineage>
        <taxon>Eukaryota</taxon>
        <taxon>Metazoa</taxon>
        <taxon>Chordata</taxon>
        <taxon>Craniata</taxon>
        <taxon>Vertebrata</taxon>
        <taxon>Euteleostomi</taxon>
        <taxon>Amphibia</taxon>
        <taxon>Batrachia</taxon>
        <taxon>Anura</taxon>
        <taxon>Neobatrachia</taxon>
        <taxon>Ranoidea</taxon>
        <taxon>Ranidae</taxon>
        <taxon>Aquarana</taxon>
    </lineage>
</organism>
<dbReference type="OrthoDB" id="8932974at2759"/>
<dbReference type="EMBL" id="KV927698">
    <property type="protein sequence ID" value="PIO34877.1"/>
    <property type="molecule type" value="Genomic_DNA"/>
</dbReference>
<keyword evidence="1" id="KW-0833">Ubl conjugation pathway</keyword>
<feature type="compositionally biased region" description="Polar residues" evidence="2">
    <location>
        <begin position="107"/>
        <end position="116"/>
    </location>
</feature>
<dbReference type="PANTHER" id="PTHR23007">
    <property type="entry name" value="CBL"/>
    <property type="match status" value="1"/>
</dbReference>
<feature type="region of interest" description="Disordered" evidence="2">
    <location>
        <begin position="148"/>
        <end position="179"/>
    </location>
</feature>
<feature type="region of interest" description="Disordered" evidence="2">
    <location>
        <begin position="94"/>
        <end position="125"/>
    </location>
</feature>
<dbReference type="GO" id="GO:0008270">
    <property type="term" value="F:zinc ion binding"/>
    <property type="evidence" value="ECO:0007669"/>
    <property type="project" value="UniProtKB-KW"/>
</dbReference>
<dbReference type="GO" id="GO:0045121">
    <property type="term" value="C:membrane raft"/>
    <property type="evidence" value="ECO:0007669"/>
    <property type="project" value="TreeGrafter"/>
</dbReference>
<comment type="function">
    <text evidence="1">E3 ubiquitin-protein ligase which accepts ubiquitin from specific E2 ubiquitin-conjugating enzymes, and transfers it to substrates, generally promoting their degradation by the proteasome.</text>
</comment>
<feature type="compositionally biased region" description="Basic and acidic residues" evidence="2">
    <location>
        <begin position="94"/>
        <end position="106"/>
    </location>
</feature>
<evidence type="ECO:0000259" key="3">
    <source>
        <dbReference type="PROSITE" id="PS51506"/>
    </source>
</evidence>
<comment type="catalytic activity">
    <reaction evidence="1">
        <text>S-ubiquitinyl-[E2 ubiquitin-conjugating enzyme]-L-cysteine + [acceptor protein]-L-lysine = [E2 ubiquitin-conjugating enzyme]-L-cysteine + N(6)-ubiquitinyl-[acceptor protein]-L-lysine.</text>
        <dbReference type="EC" id="2.3.2.27"/>
    </reaction>
</comment>
<dbReference type="GO" id="GO:0030971">
    <property type="term" value="F:receptor tyrosine kinase binding"/>
    <property type="evidence" value="ECO:0007669"/>
    <property type="project" value="TreeGrafter"/>
</dbReference>
<gene>
    <name evidence="4" type="ORF">AB205_0021360</name>
</gene>
<feature type="domain" description="Cbl-PTB" evidence="3">
    <location>
        <begin position="1"/>
        <end position="60"/>
    </location>
</feature>
<dbReference type="GO" id="GO:0001784">
    <property type="term" value="F:phosphotyrosine residue binding"/>
    <property type="evidence" value="ECO:0007669"/>
    <property type="project" value="UniProtKB-UniRule"/>
</dbReference>
<comment type="pathway">
    <text evidence="1">Protein modification; protein ubiquitination.</text>
</comment>
<proteinExistence type="predicted"/>
<keyword evidence="1" id="KW-0479">Metal-binding</keyword>
<dbReference type="PROSITE" id="PS51506">
    <property type="entry name" value="CBL_PTB"/>
    <property type="match status" value="1"/>
</dbReference>
<dbReference type="GO" id="GO:0005886">
    <property type="term" value="C:plasma membrane"/>
    <property type="evidence" value="ECO:0007669"/>
    <property type="project" value="TreeGrafter"/>
</dbReference>
<protein>
    <recommendedName>
        <fullName evidence="1">E3 ubiquitin-protein ligase CBL</fullName>
        <ecNumber evidence="1">2.3.2.27</ecNumber>
    </recommendedName>
</protein>
<keyword evidence="1" id="KW-0862">Zinc</keyword>
<dbReference type="InterPro" id="IPR036860">
    <property type="entry name" value="SH2_dom_sf"/>
</dbReference>
<feature type="non-terminal residue" evidence="4">
    <location>
        <position position="1"/>
    </location>
</feature>
<dbReference type="GO" id="GO:0061630">
    <property type="term" value="F:ubiquitin protein ligase activity"/>
    <property type="evidence" value="ECO:0007669"/>
    <property type="project" value="UniProtKB-EC"/>
</dbReference>
<dbReference type="SUPFAM" id="SSF55550">
    <property type="entry name" value="SH2 domain"/>
    <property type="match status" value="1"/>
</dbReference>
<keyword evidence="5" id="KW-1185">Reference proteome</keyword>